<evidence type="ECO:0000313" key="2">
    <source>
        <dbReference type="Proteomes" id="UP000596661"/>
    </source>
</evidence>
<sequence>MTIESLLVPPRHVVEARGKKYTEGPITSSESVGSQSTFVWVCCSKPFYDLLLFGQRVGVAECPIRIQEHVFLNSLSHYFGDVHGNFFLHLL</sequence>
<reference evidence="1" key="1">
    <citation type="submission" date="2018-11" db="EMBL/GenBank/DDBJ databases">
        <authorList>
            <person name="Grassa J C."/>
        </authorList>
    </citation>
    <scope>NUCLEOTIDE SEQUENCE [LARGE SCALE GENOMIC DNA]</scope>
</reference>
<organism evidence="1 2">
    <name type="scientific">Cannabis sativa</name>
    <name type="common">Hemp</name>
    <name type="synonym">Marijuana</name>
    <dbReference type="NCBI Taxonomy" id="3483"/>
    <lineage>
        <taxon>Eukaryota</taxon>
        <taxon>Viridiplantae</taxon>
        <taxon>Streptophyta</taxon>
        <taxon>Embryophyta</taxon>
        <taxon>Tracheophyta</taxon>
        <taxon>Spermatophyta</taxon>
        <taxon>Magnoliopsida</taxon>
        <taxon>eudicotyledons</taxon>
        <taxon>Gunneridae</taxon>
        <taxon>Pentapetalae</taxon>
        <taxon>rosids</taxon>
        <taxon>fabids</taxon>
        <taxon>Rosales</taxon>
        <taxon>Cannabaceae</taxon>
        <taxon>Cannabis</taxon>
    </lineage>
</organism>
<accession>A0A803NLA0</accession>
<protein>
    <submittedName>
        <fullName evidence="1">Uncharacterized protein</fullName>
    </submittedName>
</protein>
<name>A0A803NLA0_CANSA</name>
<dbReference type="EnsemblPlants" id="evm.model.01.2470">
    <property type="protein sequence ID" value="cds.evm.model.01.2470"/>
    <property type="gene ID" value="evm.TU.01.2470"/>
</dbReference>
<keyword evidence="2" id="KW-1185">Reference proteome</keyword>
<dbReference type="Proteomes" id="UP000596661">
    <property type="component" value="Chromosome 1"/>
</dbReference>
<evidence type="ECO:0000313" key="1">
    <source>
        <dbReference type="EnsemblPlants" id="cds.evm.model.01.2470"/>
    </source>
</evidence>
<dbReference type="AlphaFoldDB" id="A0A803NLA0"/>
<reference evidence="1" key="2">
    <citation type="submission" date="2021-03" db="UniProtKB">
        <authorList>
            <consortium name="EnsemblPlants"/>
        </authorList>
    </citation>
    <scope>IDENTIFICATION</scope>
</reference>
<dbReference type="EMBL" id="UZAU01000073">
    <property type="status" value="NOT_ANNOTATED_CDS"/>
    <property type="molecule type" value="Genomic_DNA"/>
</dbReference>
<dbReference type="Gramene" id="evm.model.01.2470">
    <property type="protein sequence ID" value="cds.evm.model.01.2470"/>
    <property type="gene ID" value="evm.TU.01.2470"/>
</dbReference>
<proteinExistence type="predicted"/>